<proteinExistence type="predicted"/>
<comment type="caution">
    <text evidence="1">The sequence shown here is derived from an EMBL/GenBank/DDBJ whole genome shotgun (WGS) entry which is preliminary data.</text>
</comment>
<organism evidence="1 2">
    <name type="scientific">Brevibacillus borstelensis AK1</name>
    <dbReference type="NCBI Taxonomy" id="1300222"/>
    <lineage>
        <taxon>Bacteria</taxon>
        <taxon>Bacillati</taxon>
        <taxon>Bacillota</taxon>
        <taxon>Bacilli</taxon>
        <taxon>Bacillales</taxon>
        <taxon>Paenibacillaceae</taxon>
        <taxon>Brevibacillus</taxon>
    </lineage>
</organism>
<keyword evidence="2" id="KW-1185">Reference proteome</keyword>
<dbReference type="STRING" id="1300222.I532_17673"/>
<sequence length="85" mass="9287">MVGIGEDVQAEKKRFCGKVRDCHPLAKPLLQALHDFLSSSINHLVHSFLKMAKAKTDIIHGKGGCQRKPCEAAAGDEQHANEPRA</sequence>
<accession>M8DWK9</accession>
<dbReference type="PATRIC" id="fig|1300222.3.peg.3703"/>
<reference evidence="1 2" key="1">
    <citation type="submission" date="2013-03" db="EMBL/GenBank/DDBJ databases">
        <title>Assembly of a new bacterial strain Brevibacillus borstelensis AK1.</title>
        <authorList>
            <person name="Rajan I."/>
            <person name="PoliReddy D."/>
            <person name="Sugumar T."/>
            <person name="Rathinam K."/>
            <person name="Alqarawi S."/>
            <person name="Khalil A.B."/>
            <person name="Sivakumar N."/>
        </authorList>
    </citation>
    <scope>NUCLEOTIDE SEQUENCE [LARGE SCALE GENOMIC DNA]</scope>
    <source>
        <strain evidence="1 2">AK1</strain>
    </source>
</reference>
<protein>
    <submittedName>
        <fullName evidence="1">Uncharacterized protein</fullName>
    </submittedName>
</protein>
<name>M8DWK9_9BACL</name>
<dbReference type="Proteomes" id="UP000012081">
    <property type="component" value="Unassembled WGS sequence"/>
</dbReference>
<evidence type="ECO:0000313" key="2">
    <source>
        <dbReference type="Proteomes" id="UP000012081"/>
    </source>
</evidence>
<dbReference type="AlphaFoldDB" id="M8DWK9"/>
<evidence type="ECO:0000313" key="1">
    <source>
        <dbReference type="EMBL" id="EMT51406.1"/>
    </source>
</evidence>
<gene>
    <name evidence="1" type="ORF">I532_17673</name>
</gene>
<dbReference type="EMBL" id="APBN01000008">
    <property type="protein sequence ID" value="EMT51406.1"/>
    <property type="molecule type" value="Genomic_DNA"/>
</dbReference>